<protein>
    <recommendedName>
        <fullName evidence="4">DUF1690 domain-containing protein</fullName>
    </recommendedName>
</protein>
<sequence length="165" mass="18629">MGANSSKPDQSTTHSWKASGPVGVSHDVVESLQSSNESDTTRSQNLELAVQARVAAELKKLQEEKSAAVRAALAKASEYADGDEQNSDSKNSRQQVSKEVETLRARLEKRKQLRPLPDSVEAARGDVVRCLTENDRRPLDCWREVEAFREEVRRLEREWVERVVR</sequence>
<feature type="region of interest" description="Disordered" evidence="1">
    <location>
        <begin position="1"/>
        <end position="44"/>
    </location>
</feature>
<evidence type="ECO:0000313" key="2">
    <source>
        <dbReference type="EMBL" id="KAK7748390.1"/>
    </source>
</evidence>
<dbReference type="Pfam" id="PF07956">
    <property type="entry name" value="DUF1690"/>
    <property type="match status" value="1"/>
</dbReference>
<comment type="caution">
    <text evidence="2">The sequence shown here is derived from an EMBL/GenBank/DDBJ whole genome shotgun (WGS) entry which is preliminary data.</text>
</comment>
<evidence type="ECO:0008006" key="4">
    <source>
        <dbReference type="Google" id="ProtNLM"/>
    </source>
</evidence>
<reference evidence="2 3" key="1">
    <citation type="submission" date="2024-02" db="EMBL/GenBank/DDBJ databases">
        <title>De novo assembly and annotation of 12 fungi associated with fruit tree decline syndrome in Ontario, Canada.</title>
        <authorList>
            <person name="Sulman M."/>
            <person name="Ellouze W."/>
            <person name="Ilyukhin E."/>
        </authorList>
    </citation>
    <scope>NUCLEOTIDE SEQUENCE [LARGE SCALE GENOMIC DNA]</scope>
    <source>
        <strain evidence="2 3">M11/M66-122</strain>
    </source>
</reference>
<gene>
    <name evidence="2" type="ORF">SLS62_008653</name>
</gene>
<dbReference type="InterPro" id="IPR012471">
    <property type="entry name" value="DUF1690"/>
</dbReference>
<proteinExistence type="predicted"/>
<evidence type="ECO:0000256" key="1">
    <source>
        <dbReference type="SAM" id="MobiDB-lite"/>
    </source>
</evidence>
<feature type="compositionally biased region" description="Polar residues" evidence="1">
    <location>
        <begin position="31"/>
        <end position="44"/>
    </location>
</feature>
<feature type="compositionally biased region" description="Polar residues" evidence="1">
    <location>
        <begin position="1"/>
        <end position="16"/>
    </location>
</feature>
<keyword evidence="3" id="KW-1185">Reference proteome</keyword>
<dbReference type="AlphaFoldDB" id="A0AAN9UKU0"/>
<evidence type="ECO:0000313" key="3">
    <source>
        <dbReference type="Proteomes" id="UP001320420"/>
    </source>
</evidence>
<dbReference type="Proteomes" id="UP001320420">
    <property type="component" value="Unassembled WGS sequence"/>
</dbReference>
<name>A0AAN9UKU0_9PEZI</name>
<accession>A0AAN9UKU0</accession>
<dbReference type="EMBL" id="JAKJXP020000082">
    <property type="protein sequence ID" value="KAK7748390.1"/>
    <property type="molecule type" value="Genomic_DNA"/>
</dbReference>
<organism evidence="2 3">
    <name type="scientific">Diatrype stigma</name>
    <dbReference type="NCBI Taxonomy" id="117547"/>
    <lineage>
        <taxon>Eukaryota</taxon>
        <taxon>Fungi</taxon>
        <taxon>Dikarya</taxon>
        <taxon>Ascomycota</taxon>
        <taxon>Pezizomycotina</taxon>
        <taxon>Sordariomycetes</taxon>
        <taxon>Xylariomycetidae</taxon>
        <taxon>Xylariales</taxon>
        <taxon>Diatrypaceae</taxon>
        <taxon>Diatrype</taxon>
    </lineage>
</organism>
<feature type="region of interest" description="Disordered" evidence="1">
    <location>
        <begin position="77"/>
        <end position="100"/>
    </location>
</feature>